<reference evidence="2" key="1">
    <citation type="submission" date="2023-04" db="EMBL/GenBank/DDBJ databases">
        <authorList>
            <person name="Vijverberg K."/>
            <person name="Xiong W."/>
            <person name="Schranz E."/>
        </authorList>
    </citation>
    <scope>NUCLEOTIDE SEQUENCE</scope>
</reference>
<keyword evidence="3" id="KW-1185">Reference proteome</keyword>
<keyword evidence="1" id="KW-0472">Membrane</keyword>
<keyword evidence="1" id="KW-1133">Transmembrane helix</keyword>
<dbReference type="PROSITE" id="PS51257">
    <property type="entry name" value="PROKAR_LIPOPROTEIN"/>
    <property type="match status" value="1"/>
</dbReference>
<dbReference type="Proteomes" id="UP001177003">
    <property type="component" value="Chromosome 4"/>
</dbReference>
<protein>
    <submittedName>
        <fullName evidence="2">Uncharacterized protein</fullName>
    </submittedName>
</protein>
<evidence type="ECO:0000313" key="2">
    <source>
        <dbReference type="EMBL" id="CAI9282791.1"/>
    </source>
</evidence>
<keyword evidence="1" id="KW-0812">Transmembrane</keyword>
<accession>A0AA36E4J9</accession>
<organism evidence="2 3">
    <name type="scientific">Lactuca saligna</name>
    <name type="common">Willowleaf lettuce</name>
    <dbReference type="NCBI Taxonomy" id="75948"/>
    <lineage>
        <taxon>Eukaryota</taxon>
        <taxon>Viridiplantae</taxon>
        <taxon>Streptophyta</taxon>
        <taxon>Embryophyta</taxon>
        <taxon>Tracheophyta</taxon>
        <taxon>Spermatophyta</taxon>
        <taxon>Magnoliopsida</taxon>
        <taxon>eudicotyledons</taxon>
        <taxon>Gunneridae</taxon>
        <taxon>Pentapetalae</taxon>
        <taxon>asterids</taxon>
        <taxon>campanulids</taxon>
        <taxon>Asterales</taxon>
        <taxon>Asteraceae</taxon>
        <taxon>Cichorioideae</taxon>
        <taxon>Cichorieae</taxon>
        <taxon>Lactucinae</taxon>
        <taxon>Lactuca</taxon>
    </lineage>
</organism>
<evidence type="ECO:0000256" key="1">
    <source>
        <dbReference type="SAM" id="Phobius"/>
    </source>
</evidence>
<feature type="transmembrane region" description="Helical" evidence="1">
    <location>
        <begin position="123"/>
        <end position="143"/>
    </location>
</feature>
<name>A0AA36E4J9_LACSI</name>
<gene>
    <name evidence="2" type="ORF">LSALG_LOCUS22413</name>
</gene>
<dbReference type="EMBL" id="OX465080">
    <property type="protein sequence ID" value="CAI9282791.1"/>
    <property type="molecule type" value="Genomic_DNA"/>
</dbReference>
<proteinExistence type="predicted"/>
<sequence>MNRRHQPPPPTSSSSCLVFVITNDTIICYNSRLISFVSLDEMESIQKDLFKRHSDYHIVDEEIGMKLDFIWAPYATNLAHVITEFKRNNTYPYVLVMGSSLWHMLHFTYYSDYMVSLRFLRESLIPFLPVGFASTWGFHLFWLGMPTLINIMPNT</sequence>
<evidence type="ECO:0000313" key="3">
    <source>
        <dbReference type="Proteomes" id="UP001177003"/>
    </source>
</evidence>
<dbReference type="AlphaFoldDB" id="A0AA36E4J9"/>
<feature type="transmembrane region" description="Helical" evidence="1">
    <location>
        <begin position="91"/>
        <end position="111"/>
    </location>
</feature>